<dbReference type="SUPFAM" id="SSF51735">
    <property type="entry name" value="NAD(P)-binding Rossmann-fold domains"/>
    <property type="match status" value="1"/>
</dbReference>
<proteinExistence type="inferred from homology"/>
<dbReference type="SMART" id="SM00822">
    <property type="entry name" value="PKS_KR"/>
    <property type="match status" value="1"/>
</dbReference>
<dbReference type="CDD" id="cd05233">
    <property type="entry name" value="SDR_c"/>
    <property type="match status" value="1"/>
</dbReference>
<dbReference type="EMBL" id="JBHUHP010000009">
    <property type="protein sequence ID" value="MFD2091998.1"/>
    <property type="molecule type" value="Genomic_DNA"/>
</dbReference>
<dbReference type="RefSeq" id="WP_376874989.1">
    <property type="nucleotide sequence ID" value="NZ_JBHUHP010000009.1"/>
</dbReference>
<dbReference type="Pfam" id="PF00106">
    <property type="entry name" value="adh_short"/>
    <property type="match status" value="1"/>
</dbReference>
<dbReference type="EC" id="1.-.-.-" evidence="4"/>
<organism evidence="4 5">
    <name type="scientific">Blastococcus deserti</name>
    <dbReference type="NCBI Taxonomy" id="2259033"/>
    <lineage>
        <taxon>Bacteria</taxon>
        <taxon>Bacillati</taxon>
        <taxon>Actinomycetota</taxon>
        <taxon>Actinomycetes</taxon>
        <taxon>Geodermatophilales</taxon>
        <taxon>Geodermatophilaceae</taxon>
        <taxon>Blastococcus</taxon>
    </lineage>
</organism>
<dbReference type="Proteomes" id="UP001597402">
    <property type="component" value="Unassembled WGS sequence"/>
</dbReference>
<comment type="similarity">
    <text evidence="1 2">Belongs to the short-chain dehydrogenases/reductases (SDR) family.</text>
</comment>
<keyword evidence="4" id="KW-0560">Oxidoreductase</keyword>
<protein>
    <submittedName>
        <fullName evidence="4">SDR family oxidoreductase</fullName>
        <ecNumber evidence="4">1.-.-.-</ecNumber>
    </submittedName>
</protein>
<evidence type="ECO:0000259" key="3">
    <source>
        <dbReference type="SMART" id="SM00822"/>
    </source>
</evidence>
<accession>A0ABW4XAX8</accession>
<gene>
    <name evidence="4" type="ORF">ACFSHS_10495</name>
</gene>
<dbReference type="InterPro" id="IPR057326">
    <property type="entry name" value="KR_dom"/>
</dbReference>
<dbReference type="PRINTS" id="PR00081">
    <property type="entry name" value="GDHRDH"/>
</dbReference>
<keyword evidence="5" id="KW-1185">Reference proteome</keyword>
<comment type="caution">
    <text evidence="4">The sequence shown here is derived from an EMBL/GenBank/DDBJ whole genome shotgun (WGS) entry which is preliminary data.</text>
</comment>
<feature type="domain" description="Ketoreductase" evidence="3">
    <location>
        <begin position="7"/>
        <end position="191"/>
    </location>
</feature>
<evidence type="ECO:0000313" key="4">
    <source>
        <dbReference type="EMBL" id="MFD2091998.1"/>
    </source>
</evidence>
<dbReference type="GO" id="GO:0016491">
    <property type="term" value="F:oxidoreductase activity"/>
    <property type="evidence" value="ECO:0007669"/>
    <property type="project" value="UniProtKB-KW"/>
</dbReference>
<evidence type="ECO:0000313" key="5">
    <source>
        <dbReference type="Proteomes" id="UP001597402"/>
    </source>
</evidence>
<dbReference type="Gene3D" id="3.40.50.720">
    <property type="entry name" value="NAD(P)-binding Rossmann-like Domain"/>
    <property type="match status" value="1"/>
</dbReference>
<dbReference type="PRINTS" id="PR00080">
    <property type="entry name" value="SDRFAMILY"/>
</dbReference>
<evidence type="ECO:0000256" key="1">
    <source>
        <dbReference type="ARBA" id="ARBA00006484"/>
    </source>
</evidence>
<evidence type="ECO:0000256" key="2">
    <source>
        <dbReference type="RuleBase" id="RU000363"/>
    </source>
</evidence>
<dbReference type="PANTHER" id="PTHR42760">
    <property type="entry name" value="SHORT-CHAIN DEHYDROGENASES/REDUCTASES FAMILY MEMBER"/>
    <property type="match status" value="1"/>
</dbReference>
<reference evidence="5" key="1">
    <citation type="journal article" date="2019" name="Int. J. Syst. Evol. Microbiol.">
        <title>The Global Catalogue of Microorganisms (GCM) 10K type strain sequencing project: providing services to taxonomists for standard genome sequencing and annotation.</title>
        <authorList>
            <consortium name="The Broad Institute Genomics Platform"/>
            <consortium name="The Broad Institute Genome Sequencing Center for Infectious Disease"/>
            <person name="Wu L."/>
            <person name="Ma J."/>
        </authorList>
    </citation>
    <scope>NUCLEOTIDE SEQUENCE [LARGE SCALE GENOMIC DNA]</scope>
    <source>
        <strain evidence="5">JCM 3338</strain>
    </source>
</reference>
<dbReference type="InterPro" id="IPR036291">
    <property type="entry name" value="NAD(P)-bd_dom_sf"/>
</dbReference>
<name>A0ABW4XAX8_9ACTN</name>
<sequence length="250" mass="26126">MGSLDGQVAIVTGGGSGIGEATAIALAREGARVAVAGRRPQPLEEVVDRVTAAGGTAVATPLDVADPEAVSAVTRDVVDRWGRVDLLVNNAGINVPRRGLENMTVGDWNVVVQINLTGTFLMTQAVLPFMRSQQAGTVVNVSSIAGYRPSALSGVAYNATKAGVNAFTESINLTERRHGIRACALCPGEVATPILDRRPKPPTAESREAMLQPEDLAATILFVAALPQRATVELLTIQPTVQRDVSAELA</sequence>
<dbReference type="InterPro" id="IPR002347">
    <property type="entry name" value="SDR_fam"/>
</dbReference>